<accession>A0A7E4VX98</accession>
<dbReference type="PANTHER" id="PTHR13151:SF2">
    <property type="entry name" value="COREPRESSOR INTERACTING WITH RBPJ 1"/>
    <property type="match status" value="1"/>
</dbReference>
<dbReference type="GO" id="GO:0005634">
    <property type="term" value="C:nucleus"/>
    <property type="evidence" value="ECO:0007669"/>
    <property type="project" value="TreeGrafter"/>
</dbReference>
<feature type="compositionally biased region" description="Basic and acidic residues" evidence="1">
    <location>
        <begin position="272"/>
        <end position="284"/>
    </location>
</feature>
<reference evidence="3" key="1">
    <citation type="journal article" date="2013" name="Genetics">
        <title>The draft genome and transcriptome of Panagrellus redivivus are shaped by the harsh demands of a free-living lifestyle.</title>
        <authorList>
            <person name="Srinivasan J."/>
            <person name="Dillman A.R."/>
            <person name="Macchietto M.G."/>
            <person name="Heikkinen L."/>
            <person name="Lakso M."/>
            <person name="Fracchia K.M."/>
            <person name="Antoshechkin I."/>
            <person name="Mortazavi A."/>
            <person name="Wong G."/>
            <person name="Sternberg P.W."/>
        </authorList>
    </citation>
    <scope>NUCLEOTIDE SEQUENCE [LARGE SCALE GENOMIC DNA]</scope>
    <source>
        <strain evidence="3">MT8872</strain>
    </source>
</reference>
<feature type="region of interest" description="Disordered" evidence="1">
    <location>
        <begin position="157"/>
        <end position="189"/>
    </location>
</feature>
<feature type="region of interest" description="Disordered" evidence="1">
    <location>
        <begin position="272"/>
        <end position="413"/>
    </location>
</feature>
<dbReference type="GO" id="GO:0003714">
    <property type="term" value="F:transcription corepressor activity"/>
    <property type="evidence" value="ECO:0007669"/>
    <property type="project" value="InterPro"/>
</dbReference>
<evidence type="ECO:0000313" key="4">
    <source>
        <dbReference type="WBParaSite" id="Pan_g4361.t1"/>
    </source>
</evidence>
<feature type="domain" description="CBF1-interacting co-repressor CIR N-terminal" evidence="2">
    <location>
        <begin position="5"/>
        <end position="41"/>
    </location>
</feature>
<dbReference type="Proteomes" id="UP000492821">
    <property type="component" value="Unassembled WGS sequence"/>
</dbReference>
<organism evidence="3 4">
    <name type="scientific">Panagrellus redivivus</name>
    <name type="common">Microworm</name>
    <dbReference type="NCBI Taxonomy" id="6233"/>
    <lineage>
        <taxon>Eukaryota</taxon>
        <taxon>Metazoa</taxon>
        <taxon>Ecdysozoa</taxon>
        <taxon>Nematoda</taxon>
        <taxon>Chromadorea</taxon>
        <taxon>Rhabditida</taxon>
        <taxon>Tylenchina</taxon>
        <taxon>Panagrolaimomorpha</taxon>
        <taxon>Panagrolaimoidea</taxon>
        <taxon>Panagrolaimidae</taxon>
        <taxon>Panagrellus</taxon>
    </lineage>
</organism>
<feature type="compositionally biased region" description="Basic and acidic residues" evidence="1">
    <location>
        <begin position="335"/>
        <end position="344"/>
    </location>
</feature>
<dbReference type="InterPro" id="IPR040014">
    <property type="entry name" value="CIR1"/>
</dbReference>
<dbReference type="AlphaFoldDB" id="A0A7E4VX98"/>
<dbReference type="WBParaSite" id="Pan_g4361.t1">
    <property type="protein sequence ID" value="Pan_g4361.t1"/>
    <property type="gene ID" value="Pan_g4361"/>
</dbReference>
<protein>
    <submittedName>
        <fullName evidence="4">Cir_N domain-containing protein</fullName>
    </submittedName>
</protein>
<dbReference type="Pfam" id="PF10197">
    <property type="entry name" value="Cir_N"/>
    <property type="match status" value="1"/>
</dbReference>
<feature type="compositionally biased region" description="Basic and acidic residues" evidence="1">
    <location>
        <begin position="379"/>
        <end position="401"/>
    </location>
</feature>
<name>A0A7E4VX98_PANRE</name>
<dbReference type="PANTHER" id="PTHR13151">
    <property type="entry name" value="CBF1 INTERACTING COREPRESSOR CIR"/>
    <property type="match status" value="1"/>
</dbReference>
<feature type="compositionally biased region" description="Basic and acidic residues" evidence="1">
    <location>
        <begin position="157"/>
        <end position="172"/>
    </location>
</feature>
<keyword evidence="3" id="KW-1185">Reference proteome</keyword>
<proteinExistence type="predicted"/>
<dbReference type="InterPro" id="IPR019339">
    <property type="entry name" value="CIR_N_dom"/>
</dbReference>
<evidence type="ECO:0000256" key="1">
    <source>
        <dbReference type="SAM" id="MobiDB-lite"/>
    </source>
</evidence>
<feature type="compositionally biased region" description="Acidic residues" evidence="1">
    <location>
        <begin position="173"/>
        <end position="183"/>
    </location>
</feature>
<sequence length="413" mass="48543">MSKKDFHPSAWWNLKKVWEAKEKKKLDEQKQEELKIQYEKEQEIMNNKALLGDEKAKLGLSFMYDAPTGMAKREEPKEEPKFEWQRKYNAPREEWAKGNDAIQDQPFGIQVRNVRCVKCHTWGHLNTDRECPMFNMSGNADNPGYANNPSDLLRELEKEKEEEKKSSKQQKDDSDDDEESAPEEEVKVERIDQIQLLADMKEDHGFNFKKNILQNIRSDDVLTKIKTKAKVNDDVQALLKGLDSKTRLKVLKKTFGVDSKEYKAELAAVEEAKAAKKAAKAEKKAAKKLAKKEKKSSSSKKVKREVVSESSSDSASSDSESESVERHRSKHHSKHREDSDDDRRRPQKSHGRHESRDRKRRHDSASDDSEDEVRRKKRYSDDKKDRRDRKVDRYDDYDRRDRRSRRSYSRERR</sequence>
<feature type="compositionally biased region" description="Basic residues" evidence="1">
    <location>
        <begin position="285"/>
        <end position="303"/>
    </location>
</feature>
<evidence type="ECO:0000313" key="3">
    <source>
        <dbReference type="Proteomes" id="UP000492821"/>
    </source>
</evidence>
<evidence type="ECO:0000259" key="2">
    <source>
        <dbReference type="SMART" id="SM01083"/>
    </source>
</evidence>
<feature type="compositionally biased region" description="Low complexity" evidence="1">
    <location>
        <begin position="308"/>
        <end position="318"/>
    </location>
</feature>
<dbReference type="SMART" id="SM01083">
    <property type="entry name" value="Cir_N"/>
    <property type="match status" value="1"/>
</dbReference>
<reference evidence="4" key="2">
    <citation type="submission" date="2020-10" db="UniProtKB">
        <authorList>
            <consortium name="WormBaseParasite"/>
        </authorList>
    </citation>
    <scope>IDENTIFICATION</scope>
</reference>